<feature type="region of interest" description="Disordered" evidence="1">
    <location>
        <begin position="143"/>
        <end position="168"/>
    </location>
</feature>
<dbReference type="Proteomes" id="UP000253970">
    <property type="component" value="Unassembled WGS sequence"/>
</dbReference>
<dbReference type="RefSeq" id="WP_114533740.1">
    <property type="nucleotide sequence ID" value="NZ_CACRTT010000012.1"/>
</dbReference>
<dbReference type="InterPro" id="IPR012495">
    <property type="entry name" value="TadE-like_dom"/>
</dbReference>
<accession>A0A369MG73</accession>
<evidence type="ECO:0000313" key="7">
    <source>
        <dbReference type="Proteomes" id="UP000312594"/>
    </source>
</evidence>
<evidence type="ECO:0000256" key="2">
    <source>
        <dbReference type="SAM" id="Phobius"/>
    </source>
</evidence>
<organism evidence="4 6">
    <name type="scientific">Eggerthella lenta</name>
    <name type="common">Eubacterium lentum</name>
    <dbReference type="NCBI Taxonomy" id="84112"/>
    <lineage>
        <taxon>Bacteria</taxon>
        <taxon>Bacillati</taxon>
        <taxon>Actinomycetota</taxon>
        <taxon>Coriobacteriia</taxon>
        <taxon>Eggerthellales</taxon>
        <taxon>Eggerthellaceae</taxon>
        <taxon>Eggerthella</taxon>
    </lineage>
</organism>
<reference evidence="5 7" key="1">
    <citation type="journal article" date="2005" name="Appl. Environ. Microbiol.">
        <title>Intestinal bacterial communities that produce active estrogen-like compounds enterodiol and enterolactone in humans.</title>
        <authorList>
            <person name="Clavel T."/>
            <person name="Henderson G."/>
            <person name="Alpert C.A."/>
            <person name="Philippe C."/>
            <person name="Rigottier-Gois L."/>
            <person name="Dore J."/>
            <person name="Blaut M."/>
        </authorList>
    </citation>
    <scope>NUCLEOTIDE SEQUENCE [LARGE SCALE GENOMIC DNA]</scope>
    <source>
        <strain evidence="5 7">SECO-MT75m2</strain>
    </source>
</reference>
<comment type="caution">
    <text evidence="4">The sequence shown here is derived from an EMBL/GenBank/DDBJ whole genome shotgun (WGS) entry which is preliminary data.</text>
</comment>
<gene>
    <name evidence="4" type="ORF">C1875_07445</name>
    <name evidence="5" type="ORF">FIC87_08875</name>
</gene>
<protein>
    <submittedName>
        <fullName evidence="4 5">Pilus assembly protein</fullName>
    </submittedName>
</protein>
<dbReference type="EMBL" id="PPTU01000009">
    <property type="protein sequence ID" value="RDB70590.1"/>
    <property type="molecule type" value="Genomic_DNA"/>
</dbReference>
<feature type="transmembrane region" description="Helical" evidence="2">
    <location>
        <begin position="16"/>
        <end position="36"/>
    </location>
</feature>
<reference evidence="4 6" key="2">
    <citation type="journal article" date="2018" name="Elife">
        <title>Discovery and characterization of a prevalent human gut bacterial enzyme sufficient for the inactivation of a family of plant toxins.</title>
        <authorList>
            <person name="Koppel N."/>
            <person name="Bisanz J.E."/>
            <person name="Pandelia M.E."/>
            <person name="Turnbaugh P.J."/>
            <person name="Balskus E.P."/>
        </authorList>
    </citation>
    <scope>NUCLEOTIDE SEQUENCE [LARGE SCALE GENOMIC DNA]</scope>
    <source>
        <strain evidence="4 6">W1 BHI 6</strain>
    </source>
</reference>
<name>A0A369MG73_EGGLN</name>
<dbReference type="Pfam" id="PF07811">
    <property type="entry name" value="TadE"/>
    <property type="match status" value="1"/>
</dbReference>
<evidence type="ECO:0000313" key="5">
    <source>
        <dbReference type="EMBL" id="TNU90399.1"/>
    </source>
</evidence>
<proteinExistence type="predicted"/>
<feature type="domain" description="TadE-like" evidence="3">
    <location>
        <begin position="8"/>
        <end position="50"/>
    </location>
</feature>
<evidence type="ECO:0000313" key="4">
    <source>
        <dbReference type="EMBL" id="RDB70590.1"/>
    </source>
</evidence>
<dbReference type="EMBL" id="VEVP01000018">
    <property type="protein sequence ID" value="TNU90399.1"/>
    <property type="molecule type" value="Genomic_DNA"/>
</dbReference>
<keyword evidence="2" id="KW-1133">Transmembrane helix</keyword>
<evidence type="ECO:0000259" key="3">
    <source>
        <dbReference type="Pfam" id="PF07811"/>
    </source>
</evidence>
<evidence type="ECO:0000313" key="6">
    <source>
        <dbReference type="Proteomes" id="UP000253970"/>
    </source>
</evidence>
<reference evidence="5" key="3">
    <citation type="submission" date="2019-06" db="EMBL/GenBank/DDBJ databases">
        <authorList>
            <person name="Bisanz J.E."/>
            <person name="Turnbaugh P.J."/>
        </authorList>
    </citation>
    <scope>NUCLEOTIDE SEQUENCE</scope>
    <source>
        <strain evidence="5">SECO-MT75m2</strain>
    </source>
</reference>
<dbReference type="Proteomes" id="UP000312594">
    <property type="component" value="Unassembled WGS sequence"/>
</dbReference>
<evidence type="ECO:0000256" key="1">
    <source>
        <dbReference type="SAM" id="MobiDB-lite"/>
    </source>
</evidence>
<dbReference type="AlphaFoldDB" id="A0A369MG73"/>
<sequence length="168" mass="17858">MRRTCESGQATVEAAFLLPVLFVGLLLLMQPGILLYDRLVMQAAASEGCRLLATKTAAAGDMAESCEAFVRHRLGAIPPVSCFHVHEGACSWDIRFEGDERSDVVRVTIANEARPLPLLDAGGALLGIVNGNGNLEVRVTAEQPTQPSWARSSDEGGDPAGWIGAWAS</sequence>
<keyword evidence="2" id="KW-0472">Membrane</keyword>
<keyword evidence="2" id="KW-0812">Transmembrane</keyword>